<evidence type="ECO:0008006" key="4">
    <source>
        <dbReference type="Google" id="ProtNLM"/>
    </source>
</evidence>
<comment type="caution">
    <text evidence="2">The sequence shown here is derived from an EMBL/GenBank/DDBJ whole genome shotgun (WGS) entry which is preliminary data.</text>
</comment>
<gene>
    <name evidence="2" type="ORF">RDB_LOCUS31478</name>
</gene>
<dbReference type="AlphaFoldDB" id="A0A8H3ASF2"/>
<reference evidence="2" key="1">
    <citation type="submission" date="2021-01" db="EMBL/GenBank/DDBJ databases">
        <authorList>
            <person name="Kaushik A."/>
        </authorList>
    </citation>
    <scope>NUCLEOTIDE SEQUENCE</scope>
    <source>
        <strain evidence="2">AG6-10EEA</strain>
    </source>
</reference>
<evidence type="ECO:0000313" key="3">
    <source>
        <dbReference type="Proteomes" id="UP000663853"/>
    </source>
</evidence>
<feature type="region of interest" description="Disordered" evidence="1">
    <location>
        <begin position="334"/>
        <end position="374"/>
    </location>
</feature>
<sequence>MADEPILLSSGKRPVVDLIAQTTQRQEKLRYDIGTPLEGLLGIINKQYNGMYIGSLHQDISDRSIMFAPHSDGYQQRGAGGYTGVNFVNQVLAKDKECDPRSECLVIGLLENGEHGGQQAGFSKFVARSISAGELLDEEHYHSREVDIPSMEGTLDDYGRFMDTTEFQVLNNSDSTSHFEVQFEHRLFHDVESTIWVIAWALARSISEGATEEEEPHRNFCELFHVMHRHFPDPREDRRATTFLSSTKYWRSVLHPDLADLGPMLQKMFVYIWPEWAYRTELNPEHVHEALMRLLLAEMLRIDTGGRDINIVIGGQKIPPPPISFLLMPSSTLSKTTSDLEGTGMSGTESTSARSSSTGSRHDTAESQPPDVSH</sequence>
<dbReference type="EMBL" id="CAJMXA010000605">
    <property type="protein sequence ID" value="CAE6437026.1"/>
    <property type="molecule type" value="Genomic_DNA"/>
</dbReference>
<accession>A0A8H3ASF2</accession>
<evidence type="ECO:0000256" key="1">
    <source>
        <dbReference type="SAM" id="MobiDB-lite"/>
    </source>
</evidence>
<protein>
    <recommendedName>
        <fullName evidence="4">Fungal-type protein kinase domain-containing protein</fullName>
    </recommendedName>
</protein>
<evidence type="ECO:0000313" key="2">
    <source>
        <dbReference type="EMBL" id="CAE6437026.1"/>
    </source>
</evidence>
<name>A0A8H3ASF2_9AGAM</name>
<feature type="compositionally biased region" description="Low complexity" evidence="1">
    <location>
        <begin position="346"/>
        <end position="359"/>
    </location>
</feature>
<dbReference type="Proteomes" id="UP000663853">
    <property type="component" value="Unassembled WGS sequence"/>
</dbReference>
<proteinExistence type="predicted"/>
<organism evidence="2 3">
    <name type="scientific">Rhizoctonia solani</name>
    <dbReference type="NCBI Taxonomy" id="456999"/>
    <lineage>
        <taxon>Eukaryota</taxon>
        <taxon>Fungi</taxon>
        <taxon>Dikarya</taxon>
        <taxon>Basidiomycota</taxon>
        <taxon>Agaricomycotina</taxon>
        <taxon>Agaricomycetes</taxon>
        <taxon>Cantharellales</taxon>
        <taxon>Ceratobasidiaceae</taxon>
        <taxon>Rhizoctonia</taxon>
    </lineage>
</organism>